<dbReference type="EMBL" id="GBRH01201875">
    <property type="protein sequence ID" value="JAD96020.1"/>
    <property type="molecule type" value="Transcribed_RNA"/>
</dbReference>
<evidence type="ECO:0000313" key="1">
    <source>
        <dbReference type="EMBL" id="JAD96020.1"/>
    </source>
</evidence>
<proteinExistence type="predicted"/>
<dbReference type="AlphaFoldDB" id="A0A0A9EDQ9"/>
<protein>
    <submittedName>
        <fullName evidence="1">Uncharacterized protein</fullName>
    </submittedName>
</protein>
<reference evidence="1" key="1">
    <citation type="submission" date="2014-09" db="EMBL/GenBank/DDBJ databases">
        <authorList>
            <person name="Magalhaes I.L.F."/>
            <person name="Oliveira U."/>
            <person name="Santos F.R."/>
            <person name="Vidigal T.H.D.A."/>
            <person name="Brescovit A.D."/>
            <person name="Santos A.J."/>
        </authorList>
    </citation>
    <scope>NUCLEOTIDE SEQUENCE</scope>
    <source>
        <tissue evidence="1">Shoot tissue taken approximately 20 cm above the soil surface</tissue>
    </source>
</reference>
<name>A0A0A9EDQ9_ARUDO</name>
<reference evidence="1" key="2">
    <citation type="journal article" date="2015" name="Data Brief">
        <title>Shoot transcriptome of the giant reed, Arundo donax.</title>
        <authorList>
            <person name="Barrero R.A."/>
            <person name="Guerrero F.D."/>
            <person name="Moolhuijzen P."/>
            <person name="Goolsby J.A."/>
            <person name="Tidwell J."/>
            <person name="Bellgard S.E."/>
            <person name="Bellgard M.I."/>
        </authorList>
    </citation>
    <scope>NUCLEOTIDE SEQUENCE</scope>
    <source>
        <tissue evidence="1">Shoot tissue taken approximately 20 cm above the soil surface</tissue>
    </source>
</reference>
<sequence length="17" mass="1960">MKGMEKEVLIGRDLARN</sequence>
<organism evidence="1">
    <name type="scientific">Arundo donax</name>
    <name type="common">Giant reed</name>
    <name type="synonym">Donax arundinaceus</name>
    <dbReference type="NCBI Taxonomy" id="35708"/>
    <lineage>
        <taxon>Eukaryota</taxon>
        <taxon>Viridiplantae</taxon>
        <taxon>Streptophyta</taxon>
        <taxon>Embryophyta</taxon>
        <taxon>Tracheophyta</taxon>
        <taxon>Spermatophyta</taxon>
        <taxon>Magnoliopsida</taxon>
        <taxon>Liliopsida</taxon>
        <taxon>Poales</taxon>
        <taxon>Poaceae</taxon>
        <taxon>PACMAD clade</taxon>
        <taxon>Arundinoideae</taxon>
        <taxon>Arundineae</taxon>
        <taxon>Arundo</taxon>
    </lineage>
</organism>
<accession>A0A0A9EDQ9</accession>